<protein>
    <submittedName>
        <fullName evidence="1">Uncharacterized protein</fullName>
    </submittedName>
</protein>
<sequence>MRKSQKTGSQQHIKNILTPLIVQQNSYSPEQSLLNKPSNRIGRKTSLIELHRVESESIKLRPQRVLQVVKDAKKQLLSQQNPRNEKKIKPRVETSECQYRGLDFTFAQNFSNKQIILKEFSTNGLRKRFFV</sequence>
<dbReference type="AlphaFoldDB" id="A0A8S1LA82"/>
<dbReference type="Proteomes" id="UP000688137">
    <property type="component" value="Unassembled WGS sequence"/>
</dbReference>
<reference evidence="1" key="1">
    <citation type="submission" date="2021-01" db="EMBL/GenBank/DDBJ databases">
        <authorList>
            <consortium name="Genoscope - CEA"/>
            <person name="William W."/>
        </authorList>
    </citation>
    <scope>NUCLEOTIDE SEQUENCE</scope>
</reference>
<proteinExistence type="predicted"/>
<name>A0A8S1LA82_PARPR</name>
<accession>A0A8S1LA82</accession>
<evidence type="ECO:0000313" key="2">
    <source>
        <dbReference type="Proteomes" id="UP000688137"/>
    </source>
</evidence>
<gene>
    <name evidence="1" type="ORF">PPRIM_AZ9-3.1.T0340142</name>
</gene>
<comment type="caution">
    <text evidence="1">The sequence shown here is derived from an EMBL/GenBank/DDBJ whole genome shotgun (WGS) entry which is preliminary data.</text>
</comment>
<evidence type="ECO:0000313" key="1">
    <source>
        <dbReference type="EMBL" id="CAD8063085.1"/>
    </source>
</evidence>
<dbReference type="EMBL" id="CAJJDM010000033">
    <property type="protein sequence ID" value="CAD8063085.1"/>
    <property type="molecule type" value="Genomic_DNA"/>
</dbReference>
<keyword evidence="2" id="KW-1185">Reference proteome</keyword>
<organism evidence="1 2">
    <name type="scientific">Paramecium primaurelia</name>
    <dbReference type="NCBI Taxonomy" id="5886"/>
    <lineage>
        <taxon>Eukaryota</taxon>
        <taxon>Sar</taxon>
        <taxon>Alveolata</taxon>
        <taxon>Ciliophora</taxon>
        <taxon>Intramacronucleata</taxon>
        <taxon>Oligohymenophorea</taxon>
        <taxon>Peniculida</taxon>
        <taxon>Parameciidae</taxon>
        <taxon>Paramecium</taxon>
    </lineage>
</organism>